<keyword evidence="7" id="KW-0479">Metal-binding</keyword>
<evidence type="ECO:0000256" key="12">
    <source>
        <dbReference type="ARBA" id="ARBA00023136"/>
    </source>
</evidence>
<evidence type="ECO:0000256" key="3">
    <source>
        <dbReference type="ARBA" id="ARBA00008388"/>
    </source>
</evidence>
<evidence type="ECO:0000256" key="5">
    <source>
        <dbReference type="ARBA" id="ARBA00022660"/>
    </source>
</evidence>
<dbReference type="Pfam" id="PF01786">
    <property type="entry name" value="AOX"/>
    <property type="match status" value="1"/>
</dbReference>
<dbReference type="GO" id="GO:0005739">
    <property type="term" value="C:mitochondrion"/>
    <property type="evidence" value="ECO:0007669"/>
    <property type="project" value="TreeGrafter"/>
</dbReference>
<keyword evidence="6" id="KW-0812">Transmembrane</keyword>
<gene>
    <name evidence="13" type="ORF">KFE25_005454</name>
</gene>
<evidence type="ECO:0000256" key="9">
    <source>
        <dbReference type="ARBA" id="ARBA00022989"/>
    </source>
</evidence>
<evidence type="ECO:0000256" key="2">
    <source>
        <dbReference type="ARBA" id="ARBA00004370"/>
    </source>
</evidence>
<comment type="cofactor">
    <cofactor evidence="1">
        <name>Fe cation</name>
        <dbReference type="ChEBI" id="CHEBI:24875"/>
    </cofactor>
</comment>
<dbReference type="OMA" id="VNMFFLA"/>
<keyword evidence="9" id="KW-1133">Transmembrane helix</keyword>
<dbReference type="PANTHER" id="PTHR31803:SF3">
    <property type="entry name" value="ALTERNATIVE OXIDASE"/>
    <property type="match status" value="1"/>
</dbReference>
<dbReference type="EMBL" id="JAGTXO010000009">
    <property type="protein sequence ID" value="KAG8465884.1"/>
    <property type="molecule type" value="Genomic_DNA"/>
</dbReference>
<comment type="subcellular location">
    <subcellularLocation>
        <location evidence="2">Membrane</location>
    </subcellularLocation>
</comment>
<keyword evidence="14" id="KW-1185">Reference proteome</keyword>
<dbReference type="InterPro" id="IPR002680">
    <property type="entry name" value="AOX"/>
</dbReference>
<keyword evidence="4" id="KW-0813">Transport</keyword>
<evidence type="ECO:0000313" key="14">
    <source>
        <dbReference type="Proteomes" id="UP000751190"/>
    </source>
</evidence>
<keyword evidence="5" id="KW-0679">Respiratory chain</keyword>
<dbReference type="PANTHER" id="PTHR31803">
    <property type="entry name" value="ALTERNATIVE OXIDASE"/>
    <property type="match status" value="1"/>
</dbReference>
<keyword evidence="10" id="KW-0560">Oxidoreductase</keyword>
<evidence type="ECO:0000256" key="10">
    <source>
        <dbReference type="ARBA" id="ARBA00023002"/>
    </source>
</evidence>
<sequence>MMLGSSFNMKSAVQLQQPLKCAVRMHSLTPAVRLQPALQSARVRGARGMLGALARGSRALASAPAGQGETDSPETVSTQHFRLSPHAHPLNAKPERLTKAAYETSEGDVSNKMGRQQNHIWSREELQDKLETYKDVHTPVEFSDHVMHAIMYYGLYHPFNFITGYKEINPSPRSIEWRLIILESFAGVPGFVAAGFRHFRSLRLLQKDYGWIGTLLEEAENERMHLLVCMKMFKASWLTRTLALGAQVGLTPFLMAVYMIKPKALHRFVGYLEQTACKTYHNIITHVETPGTELHAAWAHLDAPAIAKGYWHLAPDAKWVDALKCMYADEANHRDVNHTFASMEADDPNPYLHKHREDAVKAWKIFEEEHMRKHPEKAKEVAQ</sequence>
<dbReference type="GO" id="GO:0010230">
    <property type="term" value="P:alternative respiration"/>
    <property type="evidence" value="ECO:0007669"/>
    <property type="project" value="TreeGrafter"/>
</dbReference>
<comment type="similarity">
    <text evidence="3">Belongs to the alternative oxidase family.</text>
</comment>
<proteinExistence type="inferred from homology"/>
<evidence type="ECO:0000256" key="6">
    <source>
        <dbReference type="ARBA" id="ARBA00022692"/>
    </source>
</evidence>
<comment type="caution">
    <text evidence="13">The sequence shown here is derived from an EMBL/GenBank/DDBJ whole genome shotgun (WGS) entry which is preliminary data.</text>
</comment>
<evidence type="ECO:0000313" key="13">
    <source>
        <dbReference type="EMBL" id="KAG8465884.1"/>
    </source>
</evidence>
<dbReference type="Proteomes" id="UP000751190">
    <property type="component" value="Unassembled WGS sequence"/>
</dbReference>
<dbReference type="AlphaFoldDB" id="A0A8J5XM74"/>
<dbReference type="GO" id="GO:0016020">
    <property type="term" value="C:membrane"/>
    <property type="evidence" value="ECO:0007669"/>
    <property type="project" value="UniProtKB-SubCell"/>
</dbReference>
<evidence type="ECO:0008006" key="15">
    <source>
        <dbReference type="Google" id="ProtNLM"/>
    </source>
</evidence>
<accession>A0A8J5XM74</accession>
<dbReference type="GO" id="GO:0009916">
    <property type="term" value="F:alternative oxidase activity"/>
    <property type="evidence" value="ECO:0007669"/>
    <property type="project" value="InterPro"/>
</dbReference>
<dbReference type="InterPro" id="IPR038659">
    <property type="entry name" value="AOX_sf"/>
</dbReference>
<keyword evidence="11" id="KW-0408">Iron</keyword>
<protein>
    <recommendedName>
        <fullName evidence="15">Alternative oxidase</fullName>
    </recommendedName>
</protein>
<dbReference type="Gene3D" id="1.20.1260.140">
    <property type="entry name" value="Alternative oxidase"/>
    <property type="match status" value="1"/>
</dbReference>
<evidence type="ECO:0000256" key="8">
    <source>
        <dbReference type="ARBA" id="ARBA00022982"/>
    </source>
</evidence>
<keyword evidence="8" id="KW-0249">Electron transport</keyword>
<reference evidence="13" key="1">
    <citation type="submission" date="2021-05" db="EMBL/GenBank/DDBJ databases">
        <title>The genome of the haptophyte Pavlova lutheri (Diacronema luteri, Pavlovales) - a model for lipid biosynthesis in eukaryotic algae.</title>
        <authorList>
            <person name="Hulatt C.J."/>
            <person name="Posewitz M.C."/>
        </authorList>
    </citation>
    <scope>NUCLEOTIDE SEQUENCE</scope>
    <source>
        <strain evidence="13">NIVA-4/92</strain>
    </source>
</reference>
<keyword evidence="12" id="KW-0472">Membrane</keyword>
<dbReference type="OrthoDB" id="16906at2759"/>
<organism evidence="13 14">
    <name type="scientific">Diacronema lutheri</name>
    <name type="common">Unicellular marine alga</name>
    <name type="synonym">Monochrysis lutheri</name>
    <dbReference type="NCBI Taxonomy" id="2081491"/>
    <lineage>
        <taxon>Eukaryota</taxon>
        <taxon>Haptista</taxon>
        <taxon>Haptophyta</taxon>
        <taxon>Pavlovophyceae</taxon>
        <taxon>Pavlovales</taxon>
        <taxon>Pavlovaceae</taxon>
        <taxon>Diacronema</taxon>
    </lineage>
</organism>
<name>A0A8J5XM74_DIALT</name>
<evidence type="ECO:0000256" key="4">
    <source>
        <dbReference type="ARBA" id="ARBA00022448"/>
    </source>
</evidence>
<evidence type="ECO:0000256" key="11">
    <source>
        <dbReference type="ARBA" id="ARBA00023004"/>
    </source>
</evidence>
<evidence type="ECO:0000256" key="1">
    <source>
        <dbReference type="ARBA" id="ARBA00001962"/>
    </source>
</evidence>
<dbReference type="GO" id="GO:0046872">
    <property type="term" value="F:metal ion binding"/>
    <property type="evidence" value="ECO:0007669"/>
    <property type="project" value="UniProtKB-KW"/>
</dbReference>
<evidence type="ECO:0000256" key="7">
    <source>
        <dbReference type="ARBA" id="ARBA00022723"/>
    </source>
</evidence>